<comment type="caution">
    <text evidence="2">The sequence shown here is derived from an EMBL/GenBank/DDBJ whole genome shotgun (WGS) entry which is preliminary data.</text>
</comment>
<proteinExistence type="predicted"/>
<feature type="compositionally biased region" description="Polar residues" evidence="1">
    <location>
        <begin position="98"/>
        <end position="118"/>
    </location>
</feature>
<dbReference type="Proteomes" id="UP000646738">
    <property type="component" value="Unassembled WGS sequence"/>
</dbReference>
<protein>
    <submittedName>
        <fullName evidence="2">Uncharacterized protein</fullName>
    </submittedName>
</protein>
<reference evidence="3" key="1">
    <citation type="submission" date="2023-07" db="EMBL/GenBank/DDBJ databases">
        <title>Whole genome shotgun sequence of Streptomyces achromogenes subsp. rubradiris NBRC 14000.</title>
        <authorList>
            <person name="Komaki H."/>
            <person name="Tamura T."/>
        </authorList>
    </citation>
    <scope>NUCLEOTIDE SEQUENCE [LARGE SCALE GENOMIC DNA]</scope>
    <source>
        <strain evidence="3">NBRC 14000</strain>
    </source>
</reference>
<dbReference type="EMBL" id="BNEA01000015">
    <property type="protein sequence ID" value="GHI54046.1"/>
    <property type="molecule type" value="Genomic_DNA"/>
</dbReference>
<feature type="compositionally biased region" description="Low complexity" evidence="1">
    <location>
        <begin position="74"/>
        <end position="83"/>
    </location>
</feature>
<feature type="region of interest" description="Disordered" evidence="1">
    <location>
        <begin position="69"/>
        <end position="118"/>
    </location>
</feature>
<feature type="region of interest" description="Disordered" evidence="1">
    <location>
        <begin position="22"/>
        <end position="43"/>
    </location>
</feature>
<sequence length="118" mass="12687">MRTAEDHRHPPGTALRLLPLRLLGHRRRAGTRGRRPGRAANETTVTGWDRVSKQPLFKAAVAGLRLVERGGGTSAPAPTTTASARRHRGPPPEGGTVNGVNLTPWESSTTVRSNWQGS</sequence>
<feature type="compositionally biased region" description="Basic residues" evidence="1">
    <location>
        <begin position="23"/>
        <end position="37"/>
    </location>
</feature>
<keyword evidence="3" id="KW-1185">Reference proteome</keyword>
<gene>
    <name evidence="2" type="ORF">Srubr_38920</name>
</gene>
<evidence type="ECO:0000313" key="2">
    <source>
        <dbReference type="EMBL" id="GHI54046.1"/>
    </source>
</evidence>
<evidence type="ECO:0000256" key="1">
    <source>
        <dbReference type="SAM" id="MobiDB-lite"/>
    </source>
</evidence>
<organism evidence="2 3">
    <name type="scientific">Streptomyces rubradiris</name>
    <name type="common">Streptomyces achromogenes subsp. rubradiris</name>
    <dbReference type="NCBI Taxonomy" id="285531"/>
    <lineage>
        <taxon>Bacteria</taxon>
        <taxon>Bacillati</taxon>
        <taxon>Actinomycetota</taxon>
        <taxon>Actinomycetes</taxon>
        <taxon>Kitasatosporales</taxon>
        <taxon>Streptomycetaceae</taxon>
        <taxon>Streptomyces</taxon>
    </lineage>
</organism>
<evidence type="ECO:0000313" key="3">
    <source>
        <dbReference type="Proteomes" id="UP000646738"/>
    </source>
</evidence>
<accession>A0ABQ3RDW7</accession>
<name>A0ABQ3RDW7_STRRR</name>